<protein>
    <recommendedName>
        <fullName evidence="9">BED-type domain-containing protein</fullName>
    </recommendedName>
</protein>
<dbReference type="PANTHER" id="PTHR46481:SF10">
    <property type="entry name" value="ZINC FINGER BED DOMAIN-CONTAINING PROTEIN 39"/>
    <property type="match status" value="1"/>
</dbReference>
<reference evidence="7" key="1">
    <citation type="journal article" date="2019" name="Environ. Microbiol.">
        <title>Fungal ecological strategies reflected in gene transcription - a case study of two litter decomposers.</title>
        <authorList>
            <person name="Barbi F."/>
            <person name="Kohler A."/>
            <person name="Barry K."/>
            <person name="Baskaran P."/>
            <person name="Daum C."/>
            <person name="Fauchery L."/>
            <person name="Ihrmark K."/>
            <person name="Kuo A."/>
            <person name="LaButti K."/>
            <person name="Lipzen A."/>
            <person name="Morin E."/>
            <person name="Grigoriev I.V."/>
            <person name="Henrissat B."/>
            <person name="Lindahl B."/>
            <person name="Martin F."/>
        </authorList>
    </citation>
    <scope>NUCLEOTIDE SEQUENCE</scope>
    <source>
        <strain evidence="7">JB14</strain>
    </source>
</reference>
<dbReference type="SUPFAM" id="SSF140996">
    <property type="entry name" value="Hermes dimerisation domain"/>
    <property type="match status" value="1"/>
</dbReference>
<evidence type="ECO:0000256" key="6">
    <source>
        <dbReference type="SAM" id="MobiDB-lite"/>
    </source>
</evidence>
<name>A0A6A4H9Y9_9AGAR</name>
<evidence type="ECO:0000313" key="7">
    <source>
        <dbReference type="EMBL" id="KAE9395042.1"/>
    </source>
</evidence>
<keyword evidence="5" id="KW-0539">Nucleus</keyword>
<dbReference type="PANTHER" id="PTHR46481">
    <property type="entry name" value="ZINC FINGER BED DOMAIN-CONTAINING PROTEIN 4"/>
    <property type="match status" value="1"/>
</dbReference>
<proteinExistence type="predicted"/>
<organism evidence="7 8">
    <name type="scientific">Gymnopus androsaceus JB14</name>
    <dbReference type="NCBI Taxonomy" id="1447944"/>
    <lineage>
        <taxon>Eukaryota</taxon>
        <taxon>Fungi</taxon>
        <taxon>Dikarya</taxon>
        <taxon>Basidiomycota</taxon>
        <taxon>Agaricomycotina</taxon>
        <taxon>Agaricomycetes</taxon>
        <taxon>Agaricomycetidae</taxon>
        <taxon>Agaricales</taxon>
        <taxon>Marasmiineae</taxon>
        <taxon>Omphalotaceae</taxon>
        <taxon>Gymnopus</taxon>
    </lineage>
</organism>
<keyword evidence="2" id="KW-0479">Metal-binding</keyword>
<dbReference type="GO" id="GO:0005634">
    <property type="term" value="C:nucleus"/>
    <property type="evidence" value="ECO:0007669"/>
    <property type="project" value="UniProtKB-SubCell"/>
</dbReference>
<gene>
    <name evidence="7" type="ORF">BT96DRAFT_1045372</name>
</gene>
<evidence type="ECO:0000256" key="2">
    <source>
        <dbReference type="ARBA" id="ARBA00022723"/>
    </source>
</evidence>
<evidence type="ECO:0000256" key="5">
    <source>
        <dbReference type="ARBA" id="ARBA00023242"/>
    </source>
</evidence>
<keyword evidence="8" id="KW-1185">Reference proteome</keyword>
<dbReference type="AlphaFoldDB" id="A0A6A4H9Y9"/>
<feature type="region of interest" description="Disordered" evidence="6">
    <location>
        <begin position="1"/>
        <end position="24"/>
    </location>
</feature>
<feature type="non-terminal residue" evidence="7">
    <location>
        <position position="1"/>
    </location>
</feature>
<dbReference type="InterPro" id="IPR052035">
    <property type="entry name" value="ZnF_BED_domain_contain"/>
</dbReference>
<keyword evidence="3" id="KW-0863">Zinc-finger</keyword>
<accession>A0A6A4H9Y9</accession>
<dbReference type="EMBL" id="ML769538">
    <property type="protein sequence ID" value="KAE9395042.1"/>
    <property type="molecule type" value="Genomic_DNA"/>
</dbReference>
<evidence type="ECO:0000256" key="3">
    <source>
        <dbReference type="ARBA" id="ARBA00022771"/>
    </source>
</evidence>
<comment type="subcellular location">
    <subcellularLocation>
        <location evidence="1">Nucleus</location>
    </subcellularLocation>
</comment>
<dbReference type="Proteomes" id="UP000799118">
    <property type="component" value="Unassembled WGS sequence"/>
</dbReference>
<evidence type="ECO:0000313" key="8">
    <source>
        <dbReference type="Proteomes" id="UP000799118"/>
    </source>
</evidence>
<dbReference type="OrthoDB" id="2677917at2759"/>
<sequence length="272" mass="30607">VSSAPDVIEIPDGDSNGNGNGSAQALTQAERDQAEIDSLRPHWTSPVYSFFDSKVTVGYEDNRKYHIFKCAAHRCKGKGIVRRYLDKGDKSSTSNLRTHAVRCFGEDAVAAATKGASHSRPDGSIHAAFGRQGSQPISVTHRAHTNPQIRANLVRWVTESNRSLSIIEDRKFRELMLAGRPQAEIPTCRTIARDIQASFNRCEERINRLLQEYPGHLNFATDAWTSPNHRAMAAWTVHLQHEGTPLVFLLDIFEIPEVILYFYIRRNELTLL</sequence>
<evidence type="ECO:0008006" key="9">
    <source>
        <dbReference type="Google" id="ProtNLM"/>
    </source>
</evidence>
<keyword evidence="4" id="KW-0862">Zinc</keyword>
<dbReference type="GO" id="GO:0008270">
    <property type="term" value="F:zinc ion binding"/>
    <property type="evidence" value="ECO:0007669"/>
    <property type="project" value="UniProtKB-KW"/>
</dbReference>
<evidence type="ECO:0000256" key="1">
    <source>
        <dbReference type="ARBA" id="ARBA00004123"/>
    </source>
</evidence>
<evidence type="ECO:0000256" key="4">
    <source>
        <dbReference type="ARBA" id="ARBA00022833"/>
    </source>
</evidence>